<keyword evidence="4" id="KW-1185">Reference proteome</keyword>
<keyword evidence="2" id="KW-0732">Signal</keyword>
<dbReference type="EMBL" id="JBFXLT010000012">
    <property type="protein sequence ID" value="KAL2818952.1"/>
    <property type="molecule type" value="Genomic_DNA"/>
</dbReference>
<gene>
    <name evidence="3" type="ORF">BJX63DRAFT_48607</name>
</gene>
<dbReference type="Proteomes" id="UP001610334">
    <property type="component" value="Unassembled WGS sequence"/>
</dbReference>
<sequence>MALTKSALAIFFAAGSIAAPCPQSQSQTQTQPSSSSEPSEFTANPSIGGGGSTFTDSPRFRVYGATGAQADDTLQMLEAAYTCFVTDLGWRSHGLSYNTDSDTSDIWYKENVYTVSSLDGGAAGVMHSDYAAGLSWVDVVTTYLTDPSVTVHEYGHALTYHARNWVDQTATGAWWETVANWFADTYITSDLCANARESYDQSMGNSIIDLQKVIGDSFQVIVDGSAGSDNYYQAWPVLTYLTNNPDNYTGLGRDTMWNLFEQYEIGSNETPLHTLARLLSSTSVGSVIGRYWARMAYVDIGHEAAKQAFLDQRNWLSYDNLDSNGGAYTVKSDRQPLYMGANINPLQISQPGEISVTVTASQEFTATLAVRGSSGSVRYVDLVDGSASVTVEDGEEASLVVANTPSNVIQYDPFSLSSEVQAGLDYSVQVAGAAF</sequence>
<name>A0ABR4HW34_9EURO</name>
<organism evidence="3 4">
    <name type="scientific">Aspergillus granulosus</name>
    <dbReference type="NCBI Taxonomy" id="176169"/>
    <lineage>
        <taxon>Eukaryota</taxon>
        <taxon>Fungi</taxon>
        <taxon>Dikarya</taxon>
        <taxon>Ascomycota</taxon>
        <taxon>Pezizomycotina</taxon>
        <taxon>Eurotiomycetes</taxon>
        <taxon>Eurotiomycetidae</taxon>
        <taxon>Eurotiales</taxon>
        <taxon>Aspergillaceae</taxon>
        <taxon>Aspergillus</taxon>
        <taxon>Aspergillus subgen. Nidulantes</taxon>
    </lineage>
</organism>
<evidence type="ECO:0000256" key="2">
    <source>
        <dbReference type="SAM" id="SignalP"/>
    </source>
</evidence>
<feature type="region of interest" description="Disordered" evidence="1">
    <location>
        <begin position="21"/>
        <end position="55"/>
    </location>
</feature>
<dbReference type="Pfam" id="PF19527">
    <property type="entry name" value="DUF6055"/>
    <property type="match status" value="1"/>
</dbReference>
<evidence type="ECO:0000256" key="1">
    <source>
        <dbReference type="SAM" id="MobiDB-lite"/>
    </source>
</evidence>
<reference evidence="3 4" key="1">
    <citation type="submission" date="2024-07" db="EMBL/GenBank/DDBJ databases">
        <title>Section-level genome sequencing and comparative genomics of Aspergillus sections Usti and Cavernicolus.</title>
        <authorList>
            <consortium name="Lawrence Berkeley National Laboratory"/>
            <person name="Nybo J.L."/>
            <person name="Vesth T.C."/>
            <person name="Theobald S."/>
            <person name="Frisvad J.C."/>
            <person name="Larsen T.O."/>
            <person name="Kjaerboelling I."/>
            <person name="Rothschild-Mancinelli K."/>
            <person name="Lyhne E.K."/>
            <person name="Kogle M.E."/>
            <person name="Barry K."/>
            <person name="Clum A."/>
            <person name="Na H."/>
            <person name="Ledsgaard L."/>
            <person name="Lin J."/>
            <person name="Lipzen A."/>
            <person name="Kuo A."/>
            <person name="Riley R."/>
            <person name="Mondo S."/>
            <person name="Labutti K."/>
            <person name="Haridas S."/>
            <person name="Pangalinan J."/>
            <person name="Salamov A.A."/>
            <person name="Simmons B.A."/>
            <person name="Magnuson J.K."/>
            <person name="Chen J."/>
            <person name="Drula E."/>
            <person name="Henrissat B."/>
            <person name="Wiebenga A."/>
            <person name="Lubbers R.J."/>
            <person name="Gomes A.C."/>
            <person name="Makela M.R."/>
            <person name="Stajich J."/>
            <person name="Grigoriev I.V."/>
            <person name="Mortensen U.H."/>
            <person name="De Vries R.P."/>
            <person name="Baker S.E."/>
            <person name="Andersen M.R."/>
        </authorList>
    </citation>
    <scope>NUCLEOTIDE SEQUENCE [LARGE SCALE GENOMIC DNA]</scope>
    <source>
        <strain evidence="3 4">CBS 588.65</strain>
    </source>
</reference>
<evidence type="ECO:0000313" key="4">
    <source>
        <dbReference type="Proteomes" id="UP001610334"/>
    </source>
</evidence>
<accession>A0ABR4HW34</accession>
<feature type="chain" id="PRO_5045283648" description="Dockerin type 1" evidence="2">
    <location>
        <begin position="19"/>
        <end position="435"/>
    </location>
</feature>
<evidence type="ECO:0008006" key="5">
    <source>
        <dbReference type="Google" id="ProtNLM"/>
    </source>
</evidence>
<feature type="signal peptide" evidence="2">
    <location>
        <begin position="1"/>
        <end position="18"/>
    </location>
</feature>
<feature type="compositionally biased region" description="Low complexity" evidence="1">
    <location>
        <begin position="22"/>
        <end position="40"/>
    </location>
</feature>
<dbReference type="InterPro" id="IPR045690">
    <property type="entry name" value="DUF6055"/>
</dbReference>
<protein>
    <recommendedName>
        <fullName evidence="5">Dockerin type 1</fullName>
    </recommendedName>
</protein>
<proteinExistence type="predicted"/>
<comment type="caution">
    <text evidence="3">The sequence shown here is derived from an EMBL/GenBank/DDBJ whole genome shotgun (WGS) entry which is preliminary data.</text>
</comment>
<evidence type="ECO:0000313" key="3">
    <source>
        <dbReference type="EMBL" id="KAL2818952.1"/>
    </source>
</evidence>